<keyword evidence="1" id="KW-0812">Transmembrane</keyword>
<dbReference type="PANTHER" id="PTHR33728:SF13">
    <property type="entry name" value="CTTNBP 2 AMINO-TERMINAL-LIKE PROTEIN"/>
    <property type="match status" value="1"/>
</dbReference>
<evidence type="ECO:0000313" key="2">
    <source>
        <dbReference type="EMBL" id="RYR55254.1"/>
    </source>
</evidence>
<name>A0A445CWJ4_ARAHY</name>
<comment type="caution">
    <text evidence="2">The sequence shown here is derived from an EMBL/GenBank/DDBJ whole genome shotgun (WGS) entry which is preliminary data.</text>
</comment>
<reference evidence="2 3" key="1">
    <citation type="submission" date="2019-01" db="EMBL/GenBank/DDBJ databases">
        <title>Sequencing of cultivated peanut Arachis hypogaea provides insights into genome evolution and oil improvement.</title>
        <authorList>
            <person name="Chen X."/>
        </authorList>
    </citation>
    <scope>NUCLEOTIDE SEQUENCE [LARGE SCALE GENOMIC DNA]</scope>
    <source>
        <strain evidence="3">cv. Fuhuasheng</strain>
        <tissue evidence="2">Leaves</tissue>
    </source>
</reference>
<gene>
    <name evidence="2" type="ORF">Ahy_A06g030497</name>
</gene>
<proteinExistence type="predicted"/>
<dbReference type="Proteomes" id="UP000289738">
    <property type="component" value="Chromosome A06"/>
</dbReference>
<sequence length="141" mass="15838">MVVEENNSNNNNGGWAPIGSPMNVNVHSRNDSHWTNFESSVNAVFFGFVATAILISMFLLMAIFERFLRPTTPMNSPLLLAGLPLILSPRWPFPASLATLHLKSVKKPFFIPILISMFWGVGKAFNFCFFYAKSAFFPEEC</sequence>
<keyword evidence="3" id="KW-1185">Reference proteome</keyword>
<dbReference type="AlphaFoldDB" id="A0A445CWJ4"/>
<feature type="transmembrane region" description="Helical" evidence="1">
    <location>
        <begin position="109"/>
        <end position="132"/>
    </location>
</feature>
<evidence type="ECO:0000256" key="1">
    <source>
        <dbReference type="SAM" id="Phobius"/>
    </source>
</evidence>
<organism evidence="2 3">
    <name type="scientific">Arachis hypogaea</name>
    <name type="common">Peanut</name>
    <dbReference type="NCBI Taxonomy" id="3818"/>
    <lineage>
        <taxon>Eukaryota</taxon>
        <taxon>Viridiplantae</taxon>
        <taxon>Streptophyta</taxon>
        <taxon>Embryophyta</taxon>
        <taxon>Tracheophyta</taxon>
        <taxon>Spermatophyta</taxon>
        <taxon>Magnoliopsida</taxon>
        <taxon>eudicotyledons</taxon>
        <taxon>Gunneridae</taxon>
        <taxon>Pentapetalae</taxon>
        <taxon>rosids</taxon>
        <taxon>fabids</taxon>
        <taxon>Fabales</taxon>
        <taxon>Fabaceae</taxon>
        <taxon>Papilionoideae</taxon>
        <taxon>50 kb inversion clade</taxon>
        <taxon>dalbergioids sensu lato</taxon>
        <taxon>Dalbergieae</taxon>
        <taxon>Pterocarpus clade</taxon>
        <taxon>Arachis</taxon>
    </lineage>
</organism>
<evidence type="ECO:0000313" key="3">
    <source>
        <dbReference type="Proteomes" id="UP000289738"/>
    </source>
</evidence>
<dbReference type="EMBL" id="SDMP01000006">
    <property type="protein sequence ID" value="RYR55254.1"/>
    <property type="molecule type" value="Genomic_DNA"/>
</dbReference>
<keyword evidence="1" id="KW-1133">Transmembrane helix</keyword>
<dbReference type="STRING" id="3818.A0A445CWJ4"/>
<evidence type="ECO:0008006" key="4">
    <source>
        <dbReference type="Google" id="ProtNLM"/>
    </source>
</evidence>
<dbReference type="PANTHER" id="PTHR33728">
    <property type="entry name" value="CTTNBP 2 AMINO-TERMINAL-LIKE PROTEIN"/>
    <property type="match status" value="1"/>
</dbReference>
<protein>
    <recommendedName>
        <fullName evidence="4">Transmembrane protein</fullName>
    </recommendedName>
</protein>
<feature type="transmembrane region" description="Helical" evidence="1">
    <location>
        <begin position="43"/>
        <end position="64"/>
    </location>
</feature>
<accession>A0A445CWJ4</accession>
<feature type="transmembrane region" description="Helical" evidence="1">
    <location>
        <begin position="76"/>
        <end position="93"/>
    </location>
</feature>
<keyword evidence="1" id="KW-0472">Membrane</keyword>